<sequence length="195" mass="21582">MPPKGMSPTRIQKLVVDKVAEALASDNMDVGGRSGGNGGQGGAPLVQECLFAGFMKCGPTQFHGNEGVIELCHWFEKTESVFGISECAKRSKDSMLLMKSWTDMRKMMMEEFCLDEEVQRLENELRSLKLRDANIASYTQQFNELALLCPKAVPTEKKKGGLYIKGLPKNIKGETTSSMSAVLNDDVRMAHLLME</sequence>
<keyword evidence="3" id="KW-1185">Reference proteome</keyword>
<organism evidence="2 3">
    <name type="scientific">Tanacetum coccineum</name>
    <dbReference type="NCBI Taxonomy" id="301880"/>
    <lineage>
        <taxon>Eukaryota</taxon>
        <taxon>Viridiplantae</taxon>
        <taxon>Streptophyta</taxon>
        <taxon>Embryophyta</taxon>
        <taxon>Tracheophyta</taxon>
        <taxon>Spermatophyta</taxon>
        <taxon>Magnoliopsida</taxon>
        <taxon>eudicotyledons</taxon>
        <taxon>Gunneridae</taxon>
        <taxon>Pentapetalae</taxon>
        <taxon>asterids</taxon>
        <taxon>campanulids</taxon>
        <taxon>Asterales</taxon>
        <taxon>Asteraceae</taxon>
        <taxon>Asteroideae</taxon>
        <taxon>Anthemideae</taxon>
        <taxon>Anthemidinae</taxon>
        <taxon>Tanacetum</taxon>
    </lineage>
</organism>
<evidence type="ECO:0000313" key="2">
    <source>
        <dbReference type="EMBL" id="GJT05313.1"/>
    </source>
</evidence>
<gene>
    <name evidence="2" type="ORF">Tco_0839775</name>
</gene>
<accession>A0ABQ5AVP7</accession>
<reference evidence="2" key="2">
    <citation type="submission" date="2022-01" db="EMBL/GenBank/DDBJ databases">
        <authorList>
            <person name="Yamashiro T."/>
            <person name="Shiraishi A."/>
            <person name="Satake H."/>
            <person name="Nakayama K."/>
        </authorList>
    </citation>
    <scope>NUCLEOTIDE SEQUENCE</scope>
</reference>
<keyword evidence="2" id="KW-0695">RNA-directed DNA polymerase</keyword>
<proteinExistence type="predicted"/>
<dbReference type="GO" id="GO:0003964">
    <property type="term" value="F:RNA-directed DNA polymerase activity"/>
    <property type="evidence" value="ECO:0007669"/>
    <property type="project" value="UniProtKB-KW"/>
</dbReference>
<dbReference type="EMBL" id="BQNB010012577">
    <property type="protein sequence ID" value="GJT05313.1"/>
    <property type="molecule type" value="Genomic_DNA"/>
</dbReference>
<keyword evidence="2" id="KW-0548">Nucleotidyltransferase</keyword>
<comment type="caution">
    <text evidence="2">The sequence shown here is derived from an EMBL/GenBank/DDBJ whole genome shotgun (WGS) entry which is preliminary data.</text>
</comment>
<name>A0ABQ5AVP7_9ASTR</name>
<dbReference type="Pfam" id="PF03732">
    <property type="entry name" value="Retrotrans_gag"/>
    <property type="match status" value="1"/>
</dbReference>
<reference evidence="2" key="1">
    <citation type="journal article" date="2022" name="Int. J. Mol. Sci.">
        <title>Draft Genome of Tanacetum Coccineum: Genomic Comparison of Closely Related Tanacetum-Family Plants.</title>
        <authorList>
            <person name="Yamashiro T."/>
            <person name="Shiraishi A."/>
            <person name="Nakayama K."/>
            <person name="Satake H."/>
        </authorList>
    </citation>
    <scope>NUCLEOTIDE SEQUENCE</scope>
</reference>
<dbReference type="Proteomes" id="UP001151760">
    <property type="component" value="Unassembled WGS sequence"/>
</dbReference>
<keyword evidence="2" id="KW-0808">Transferase</keyword>
<feature type="domain" description="Retrotransposon gag" evidence="1">
    <location>
        <begin position="89"/>
        <end position="168"/>
    </location>
</feature>
<dbReference type="InterPro" id="IPR005162">
    <property type="entry name" value="Retrotrans_gag_dom"/>
</dbReference>
<evidence type="ECO:0000313" key="3">
    <source>
        <dbReference type="Proteomes" id="UP001151760"/>
    </source>
</evidence>
<evidence type="ECO:0000259" key="1">
    <source>
        <dbReference type="Pfam" id="PF03732"/>
    </source>
</evidence>
<protein>
    <submittedName>
        <fullName evidence="2">Reverse transcriptase domain-containing protein</fullName>
    </submittedName>
</protein>